<keyword evidence="2" id="KW-1133">Transmembrane helix</keyword>
<evidence type="ECO:0000313" key="4">
    <source>
        <dbReference type="EMBL" id="AZP13107.1"/>
    </source>
</evidence>
<dbReference type="NCBIfam" id="TIGR02098">
    <property type="entry name" value="MJ0042_CXXC"/>
    <property type="match status" value="1"/>
</dbReference>
<feature type="compositionally biased region" description="Basic and acidic residues" evidence="1">
    <location>
        <begin position="195"/>
        <end position="210"/>
    </location>
</feature>
<reference evidence="4 5" key="1">
    <citation type="journal article" date="2011" name="Int. J. Syst. Evol. Microbiol.">
        <title>Description of Undibacterium oligocarboniphilum sp. nov., isolated from purified water, and Undibacterium pigrum strain CCUG 49012 as the type strain of Undibacterium parvum sp. nov., and emended descriptions of the genus Undibacterium and the species Undibacterium pigrum.</title>
        <authorList>
            <person name="Eder W."/>
            <person name="Wanner G."/>
            <person name="Ludwig W."/>
            <person name="Busse H.J."/>
            <person name="Ziemke-Kageler F."/>
            <person name="Lang E."/>
        </authorList>
    </citation>
    <scope>NUCLEOTIDE SEQUENCE [LARGE SCALE GENOMIC DNA]</scope>
    <source>
        <strain evidence="4 5">DSM 23061</strain>
    </source>
</reference>
<dbReference type="Pfam" id="PF13719">
    <property type="entry name" value="Zn_ribbon_5"/>
    <property type="match status" value="1"/>
</dbReference>
<feature type="transmembrane region" description="Helical" evidence="2">
    <location>
        <begin position="262"/>
        <end position="280"/>
    </location>
</feature>
<dbReference type="RefSeq" id="WP_126128483.1">
    <property type="nucleotide sequence ID" value="NZ_CP034464.1"/>
</dbReference>
<protein>
    <submittedName>
        <fullName evidence="4">DUF3426 domain-containing protein</fullName>
    </submittedName>
</protein>
<gene>
    <name evidence="4" type="ORF">EJN92_14530</name>
</gene>
<evidence type="ECO:0000313" key="5">
    <source>
        <dbReference type="Proteomes" id="UP000275663"/>
    </source>
</evidence>
<dbReference type="OrthoDB" id="5294582at2"/>
<dbReference type="Proteomes" id="UP000275663">
    <property type="component" value="Chromosome"/>
</dbReference>
<feature type="region of interest" description="Disordered" evidence="1">
    <location>
        <begin position="194"/>
        <end position="251"/>
    </location>
</feature>
<keyword evidence="2" id="KW-0812">Transmembrane</keyword>
<organism evidence="4 5">
    <name type="scientific">Undibacterium parvum</name>
    <dbReference type="NCBI Taxonomy" id="401471"/>
    <lineage>
        <taxon>Bacteria</taxon>
        <taxon>Pseudomonadati</taxon>
        <taxon>Pseudomonadota</taxon>
        <taxon>Betaproteobacteria</taxon>
        <taxon>Burkholderiales</taxon>
        <taxon>Oxalobacteraceae</taxon>
        <taxon>Undibacterium</taxon>
    </lineage>
</organism>
<evidence type="ECO:0000259" key="3">
    <source>
        <dbReference type="Pfam" id="PF13719"/>
    </source>
</evidence>
<keyword evidence="5" id="KW-1185">Reference proteome</keyword>
<dbReference type="EMBL" id="CP034464">
    <property type="protein sequence ID" value="AZP13107.1"/>
    <property type="molecule type" value="Genomic_DNA"/>
</dbReference>
<evidence type="ECO:0000256" key="1">
    <source>
        <dbReference type="SAM" id="MobiDB-lite"/>
    </source>
</evidence>
<dbReference type="InterPro" id="IPR011723">
    <property type="entry name" value="Znf/thioredoxin_put"/>
</dbReference>
<dbReference type="InterPro" id="IPR021834">
    <property type="entry name" value="DUF3426"/>
</dbReference>
<evidence type="ECO:0000256" key="2">
    <source>
        <dbReference type="SAM" id="Phobius"/>
    </source>
</evidence>
<dbReference type="AlphaFoldDB" id="A0A3Q9BSA0"/>
<dbReference type="Pfam" id="PF11906">
    <property type="entry name" value="DUF3426"/>
    <property type="match status" value="1"/>
</dbReference>
<keyword evidence="2" id="KW-0472">Membrane</keyword>
<feature type="compositionally biased region" description="Acidic residues" evidence="1">
    <location>
        <begin position="211"/>
        <end position="227"/>
    </location>
</feature>
<sequence>MALATQCPYCHTAFRVANDQLKLHAGLVRCGACQQTFNGIEHLLSPGQATVALVAPPANPVSAAAAAATEAAPADSRAVAETTTTVTSSAAPAVSVAAQANTAHLASASALEFDMGQFELNKQAELEADAEAAAKPDAEASSSPELALDAEVHDLELEIRSTLMNQEDTDWSINTAPKSETEFELASAAAITEQARNESALERKEPHFTSDESEQSEANESTSDELNPDSANDNDNNDDDENHLEKPDFVVKAEKQKNRSRAIRYLMLFFSFLLLLSLLAQSTYSARDMIAAWFPQTKPTLQKLCVTLRCQIALPSQIDMITIESNELEALETGSKVFSLALQLRNNSATLQNWPMLELILNDAKGKVLVQRAFAPSEYLSKQEDISKGFGAGSEQPVKLFFESSAGKASAYHVGMFYP</sequence>
<name>A0A3Q9BSA0_9BURK</name>
<dbReference type="KEGG" id="upv:EJN92_14530"/>
<proteinExistence type="predicted"/>
<accession>A0A3Q9BSA0</accession>
<feature type="domain" description="Zinc finger/thioredoxin putative" evidence="3">
    <location>
        <begin position="3"/>
        <end position="37"/>
    </location>
</feature>